<dbReference type="SMART" id="SM00460">
    <property type="entry name" value="TGc"/>
    <property type="match status" value="1"/>
</dbReference>
<accession>A0A348FY20</accession>
<dbReference type="Proteomes" id="UP000266934">
    <property type="component" value="Chromosome"/>
</dbReference>
<dbReference type="InterPro" id="IPR002931">
    <property type="entry name" value="Transglutaminase-like"/>
</dbReference>
<evidence type="ECO:0000313" key="4">
    <source>
        <dbReference type="Proteomes" id="UP000266934"/>
    </source>
</evidence>
<name>A0A348FY20_9HYPH</name>
<dbReference type="PANTHER" id="PTHR33490:SF1">
    <property type="entry name" value="SLL1233 PROTEIN"/>
    <property type="match status" value="1"/>
</dbReference>
<dbReference type="InterPro" id="IPR013589">
    <property type="entry name" value="Bac_transglu_N"/>
</dbReference>
<feature type="region of interest" description="Disordered" evidence="1">
    <location>
        <begin position="1086"/>
        <end position="1115"/>
    </location>
</feature>
<sequence length="1115" mass="124318">MTAEGLGLYLPRMAILAALHHVTRYVYDRPVNLGPQLIRLRPAPHCRTRIPSYSLKVVPETHFVNWQQDPFGNWVARFVFPEKTTEFSITVDLLAELTVFNPFDFFVEPWAESFPFAYTPEMALELAPCLECEPTGPAFDAYLAALPKGPVNTVDFLVDLNARLQNDIRYVIRMEPGVQTPDETLELRSGSCRDTGWLLVQILRRLGLAARFVSGYLVQLKPDLKSLDGPSGTDHDFTDLHAWAEVFIPGAGWIGLDPTSGLFCGEGHFPLCAAPHYRSAAPISGTVDPAEVSFAFEMKVTRVDEKPRVTLPFSDEAWAALDRLGEAVDADLVANDVRLTLGGEPTFVSIDDYQSAEWNTAAVGPTKRSRADDLIRRLRARFAPNGLLHYGQGKWYPGESLPRWSFALYWRKDGKPIWRNPDLIARENAPVPCSPEDAKNIACGIAERLGLEADYVVPAFEDPAHWLTQEAKLPPNVDAQDSRLEDPEARARIARVFDRGLTTPVGYVLPVQRWNANGRRWRSEQWKLRREKLFLVPGDSPVGFRLPLAALPWVAPASYPYVVPADPVEPKGELPDPEALHQRIVRAGGGTRPADRAEQVNQIASPGGETDAVRAALAVEPRDGRITVFLPPTETLEDWLELIACVERTAEDLGLPVHVEGYPPPVDPRLAVLKVTPDPGVIEVNVQPAASWRECVEITRELYADARQARLGTDKFMIDGRHTGTGGGNHVVIGGATPADSPFLRRPDLLKSLVIYWQRHPSLSYLFSGLFIGPTSQAPRIDEARHDALYELEIALAAIPAPGGGSIPLWLIDRLLRNLLVDSSGNTHRTEICIDKLFSPDGPTGRLGLVEFRSFEMPPDWRMSLAQQLLLRALIAWFWREPQDGALVRWGTVLHDRFMLPHFVWEDFLGVLDDLARAGYPFDPTWFAAQREFRFPFYGRVEHGGVRLELRQALEPWHVMGEEGTVGGTVRFVDSAVERLEVRVEGVQPERHVVACNGRRVPLVSTGRNGEYVGGVRFKAWQPASGLHPTIPVHAPLTFDILDSWNRRSFGGCVYHVAHPGGRNYETFPVNSYEAEARRLARFQDHGHSPGHVAVPPDEATGEFPSTLDLRRPPP</sequence>
<evidence type="ECO:0000256" key="1">
    <source>
        <dbReference type="SAM" id="MobiDB-lite"/>
    </source>
</evidence>
<gene>
    <name evidence="3" type="ORF">BLTE_08880</name>
</gene>
<protein>
    <submittedName>
        <fullName evidence="3">IMP dehydrogenase</fullName>
    </submittedName>
</protein>
<dbReference type="InterPro" id="IPR038765">
    <property type="entry name" value="Papain-like_cys_pep_sf"/>
</dbReference>
<proteinExistence type="predicted"/>
<evidence type="ECO:0000313" key="3">
    <source>
        <dbReference type="EMBL" id="BBF92203.1"/>
    </source>
</evidence>
<reference evidence="3 4" key="1">
    <citation type="submission" date="2018-08" db="EMBL/GenBank/DDBJ databases">
        <title>Complete genome sequencing of Blastochloris tepida GI.</title>
        <authorList>
            <person name="Tsukatani Y."/>
            <person name="Mori H."/>
        </authorList>
    </citation>
    <scope>NUCLEOTIDE SEQUENCE [LARGE SCALE GENOMIC DNA]</scope>
    <source>
        <strain evidence="3 4">GI</strain>
    </source>
</reference>
<dbReference type="EMBL" id="AP018907">
    <property type="protein sequence ID" value="BBF92203.1"/>
    <property type="molecule type" value="Genomic_DNA"/>
</dbReference>
<dbReference type="Gene3D" id="3.10.620.30">
    <property type="match status" value="1"/>
</dbReference>
<keyword evidence="4" id="KW-1185">Reference proteome</keyword>
<dbReference type="Pfam" id="PF01841">
    <property type="entry name" value="Transglut_core"/>
    <property type="match status" value="1"/>
</dbReference>
<feature type="domain" description="Transglutaminase-like" evidence="2">
    <location>
        <begin position="184"/>
        <end position="260"/>
    </location>
</feature>
<dbReference type="InterPro" id="IPR018667">
    <property type="entry name" value="DUF2126"/>
</dbReference>
<dbReference type="KEGG" id="blag:BLTE_08880"/>
<evidence type="ECO:0000259" key="2">
    <source>
        <dbReference type="SMART" id="SM00460"/>
    </source>
</evidence>
<dbReference type="AlphaFoldDB" id="A0A348FY20"/>
<dbReference type="Pfam" id="PF09899">
    <property type="entry name" value="DUF2126"/>
    <property type="match status" value="1"/>
</dbReference>
<organism evidence="3 4">
    <name type="scientific">Blastochloris tepida</name>
    <dbReference type="NCBI Taxonomy" id="2233851"/>
    <lineage>
        <taxon>Bacteria</taxon>
        <taxon>Pseudomonadati</taxon>
        <taxon>Pseudomonadota</taxon>
        <taxon>Alphaproteobacteria</taxon>
        <taxon>Hyphomicrobiales</taxon>
        <taxon>Blastochloridaceae</taxon>
        <taxon>Blastochloris</taxon>
    </lineage>
</organism>
<dbReference type="Pfam" id="PF08379">
    <property type="entry name" value="Bact_transglu_N"/>
    <property type="match status" value="1"/>
</dbReference>
<dbReference type="PANTHER" id="PTHR33490">
    <property type="entry name" value="BLR5614 PROTEIN-RELATED"/>
    <property type="match status" value="1"/>
</dbReference>
<dbReference type="SUPFAM" id="SSF54001">
    <property type="entry name" value="Cysteine proteinases"/>
    <property type="match status" value="1"/>
</dbReference>